<sequence length="15" mass="1880">MRSQKFLFSEDHRAK</sequence>
<keyword evidence="2" id="KW-1185">Reference proteome</keyword>
<evidence type="ECO:0000313" key="2">
    <source>
        <dbReference type="Proteomes" id="UP000008068"/>
    </source>
</evidence>
<accession>G0N291</accession>
<evidence type="ECO:0000313" key="1">
    <source>
        <dbReference type="EMBL" id="EGT50595.1"/>
    </source>
</evidence>
<dbReference type="EMBL" id="GL379829">
    <property type="protein sequence ID" value="EGT50595.1"/>
    <property type="molecule type" value="Genomic_DNA"/>
</dbReference>
<dbReference type="InParanoid" id="G0N291"/>
<organism evidence="2">
    <name type="scientific">Caenorhabditis brenneri</name>
    <name type="common">Nematode worm</name>
    <dbReference type="NCBI Taxonomy" id="135651"/>
    <lineage>
        <taxon>Eukaryota</taxon>
        <taxon>Metazoa</taxon>
        <taxon>Ecdysozoa</taxon>
        <taxon>Nematoda</taxon>
        <taxon>Chromadorea</taxon>
        <taxon>Rhabditida</taxon>
        <taxon>Rhabditina</taxon>
        <taxon>Rhabditomorpha</taxon>
        <taxon>Rhabditoidea</taxon>
        <taxon>Rhabditidae</taxon>
        <taxon>Peloderinae</taxon>
        <taxon>Caenorhabditis</taxon>
    </lineage>
</organism>
<gene>
    <name evidence="1" type="ORF">CAEBREN_08423</name>
</gene>
<dbReference type="Proteomes" id="UP000008068">
    <property type="component" value="Unassembled WGS sequence"/>
</dbReference>
<name>G0N291_CAEBE</name>
<reference evidence="2" key="1">
    <citation type="submission" date="2011-07" db="EMBL/GenBank/DDBJ databases">
        <authorList>
            <consortium name="Caenorhabditis brenneri Sequencing and Analysis Consortium"/>
            <person name="Wilson R.K."/>
        </authorList>
    </citation>
    <scope>NUCLEOTIDE SEQUENCE [LARGE SCALE GENOMIC DNA]</scope>
    <source>
        <strain evidence="2">PB2801</strain>
    </source>
</reference>
<protein>
    <submittedName>
        <fullName evidence="1">Uncharacterized protein</fullName>
    </submittedName>
</protein>
<proteinExistence type="predicted"/>